<feature type="transmembrane region" description="Helical" evidence="1">
    <location>
        <begin position="6"/>
        <end position="27"/>
    </location>
</feature>
<accession>A0A1H9TGI2</accession>
<gene>
    <name evidence="2" type="ORF">SAMN05518684_105310</name>
</gene>
<keyword evidence="1" id="KW-0812">Transmembrane</keyword>
<keyword evidence="1" id="KW-0472">Membrane</keyword>
<keyword evidence="1" id="KW-1133">Transmembrane helix</keyword>
<name>A0A1H9TGI2_9BACI</name>
<reference evidence="3" key="1">
    <citation type="submission" date="2016-10" db="EMBL/GenBank/DDBJ databases">
        <authorList>
            <person name="Varghese N."/>
            <person name="Submissions S."/>
        </authorList>
    </citation>
    <scope>NUCLEOTIDE SEQUENCE [LARGE SCALE GENOMIC DNA]</scope>
    <source>
        <strain evidence="3">S9</strain>
    </source>
</reference>
<dbReference type="RefSeq" id="WP_093050279.1">
    <property type="nucleotide sequence ID" value="NZ_FOGT01000005.1"/>
</dbReference>
<dbReference type="OrthoDB" id="2623361at2"/>
<sequence>MTRTTTLYLGITGGSLGIIFTFYALYYGTTDEAVYGESFLAGETLGAIMISTAAIVGASLAGNNAKAGGWLMLVSGLALPVLIDTYGFIPLMLLLPAGISNIIKRKTS</sequence>
<organism evidence="2 3">
    <name type="scientific">Salipaludibacillus aurantiacus</name>
    <dbReference type="NCBI Taxonomy" id="1601833"/>
    <lineage>
        <taxon>Bacteria</taxon>
        <taxon>Bacillati</taxon>
        <taxon>Bacillota</taxon>
        <taxon>Bacilli</taxon>
        <taxon>Bacillales</taxon>
        <taxon>Bacillaceae</taxon>
    </lineage>
</organism>
<evidence type="ECO:0000313" key="2">
    <source>
        <dbReference type="EMBL" id="SER95949.1"/>
    </source>
</evidence>
<keyword evidence="3" id="KW-1185">Reference proteome</keyword>
<dbReference type="Proteomes" id="UP000198571">
    <property type="component" value="Unassembled WGS sequence"/>
</dbReference>
<dbReference type="EMBL" id="FOGT01000005">
    <property type="protein sequence ID" value="SER95949.1"/>
    <property type="molecule type" value="Genomic_DNA"/>
</dbReference>
<protein>
    <recommendedName>
        <fullName evidence="4">DUF4064 domain-containing protein</fullName>
    </recommendedName>
</protein>
<dbReference type="AlphaFoldDB" id="A0A1H9TGI2"/>
<evidence type="ECO:0000256" key="1">
    <source>
        <dbReference type="SAM" id="Phobius"/>
    </source>
</evidence>
<evidence type="ECO:0008006" key="4">
    <source>
        <dbReference type="Google" id="ProtNLM"/>
    </source>
</evidence>
<feature type="transmembrane region" description="Helical" evidence="1">
    <location>
        <begin position="39"/>
        <end position="61"/>
    </location>
</feature>
<dbReference type="STRING" id="1601833.SAMN05518684_105310"/>
<evidence type="ECO:0000313" key="3">
    <source>
        <dbReference type="Proteomes" id="UP000198571"/>
    </source>
</evidence>
<feature type="transmembrane region" description="Helical" evidence="1">
    <location>
        <begin position="67"/>
        <end position="95"/>
    </location>
</feature>
<proteinExistence type="predicted"/>